<dbReference type="Gramene" id="Kaladp0053s0317.1.v1.1">
    <property type="protein sequence ID" value="Kaladp0053s0317.1.v1.1"/>
    <property type="gene ID" value="Kaladp0053s0317.v1.1"/>
</dbReference>
<dbReference type="GO" id="GO:0031222">
    <property type="term" value="P:arabinan catabolic process"/>
    <property type="evidence" value="ECO:0007669"/>
    <property type="project" value="TreeGrafter"/>
</dbReference>
<dbReference type="SUPFAM" id="SSF52279">
    <property type="entry name" value="Beta-D-glucan exohydrolase, C-terminal domain"/>
    <property type="match status" value="1"/>
</dbReference>
<proteinExistence type="predicted"/>
<dbReference type="EnsemblPlants" id="Kaladp0053s0317.1.v1.1">
    <property type="protein sequence ID" value="Kaladp0053s0317.1.v1.1"/>
    <property type="gene ID" value="Kaladp0053s0317.v1.1"/>
</dbReference>
<dbReference type="Gene3D" id="3.20.20.300">
    <property type="entry name" value="Glycoside hydrolase, family 3, N-terminal domain"/>
    <property type="match status" value="1"/>
</dbReference>
<feature type="domain" description="Fibronectin type III-like" evidence="8">
    <location>
        <begin position="689"/>
        <end position="757"/>
    </location>
</feature>
<dbReference type="Pfam" id="PF01915">
    <property type="entry name" value="Glyco_hydro_3_C"/>
    <property type="match status" value="1"/>
</dbReference>
<evidence type="ECO:0000313" key="9">
    <source>
        <dbReference type="EnsemblPlants" id="Kaladp0053s0317.1.v1.1"/>
    </source>
</evidence>
<evidence type="ECO:0000256" key="7">
    <source>
        <dbReference type="SAM" id="SignalP"/>
    </source>
</evidence>
<protein>
    <recommendedName>
        <fullName evidence="8">Fibronectin type III-like domain-containing protein</fullName>
    </recommendedName>
</protein>
<dbReference type="Gene3D" id="3.40.50.1700">
    <property type="entry name" value="Glycoside hydrolase family 3 C-terminal domain"/>
    <property type="match status" value="1"/>
</dbReference>
<dbReference type="InterPro" id="IPR013783">
    <property type="entry name" value="Ig-like_fold"/>
</dbReference>
<feature type="signal peptide" evidence="7">
    <location>
        <begin position="1"/>
        <end position="30"/>
    </location>
</feature>
<dbReference type="InterPro" id="IPR026891">
    <property type="entry name" value="Fn3-like"/>
</dbReference>
<dbReference type="PRINTS" id="PR00133">
    <property type="entry name" value="GLHYDRLASE3"/>
</dbReference>
<dbReference type="AlphaFoldDB" id="A0A7N0U2Z0"/>
<dbReference type="InterPro" id="IPR002772">
    <property type="entry name" value="Glyco_hydro_3_C"/>
</dbReference>
<sequence>MSRSPPIPTLFLLLTVTTLYLSLQPRPALARAPFACDPARPQTRALKFCRASLPIHVRARDLVSRLTLPEKIRLVVNNAIPVPRLGISGYDWWSEALHGVSNIGPGTKFGGDFPAATSFPQVILTAASFNASLWEEIGKVVSDEARAMYNGGLAGLTFWSPNVNIFRDPRWGRGQETPGEDPLLAAHYAARYVRGLQGNMGGNRLKVAACCKHYTAYDIDNWNGVDRFHFNAKVTKQDLEDTYNVPFKACVVDGNVASVMCSYNQVNGKPTCADPDLLKNTIRGQWHLNGYIVSDCDSVGTFYDTQHYTATPEDAAAVAIQSGLDLDCGPFLALHTEGAINSGKLNPADLDNALVNLVTVQMRLGMFDGEPSSQPFGNLGPKDVCTPAHKQLALEAARQGIVLLENRGSLPLSTTKHRTVAVIGPNSDVSVTMIGNYEGVPCGYTTPLQGIARYAKTIHQTVCTGGVACVSNQQFGAAETAARQADATVLVMGLDQTVEREYKDRTGLLLPGHQQELVQRVAAAARGPTVLVLMSGGPIDVTFAKNNPRISGIIWAGYPGQAGGRAIADVLFGATNPGGKLPMTWYPQSYVARVPMTNMAMRPSRGYPGRTYRFYKGPVVYPFGYGLSYGRFTHTLARAPTQAAFSLTTIRNTTLAATSSIKMAHVDCNAPSLPVHVDVKNTGDVDGSHTILVFSTPPEGKWAEERKLVGFEKAHVLAGSTKRVRVDIHVCKHMSVVDQFGVRRIPVGQHKLEIGDVMHQITLQADLGEIRN</sequence>
<organism evidence="9 10">
    <name type="scientific">Kalanchoe fedtschenkoi</name>
    <name type="common">Lavender scallops</name>
    <name type="synonym">South American air plant</name>
    <dbReference type="NCBI Taxonomy" id="63787"/>
    <lineage>
        <taxon>Eukaryota</taxon>
        <taxon>Viridiplantae</taxon>
        <taxon>Streptophyta</taxon>
        <taxon>Embryophyta</taxon>
        <taxon>Tracheophyta</taxon>
        <taxon>Spermatophyta</taxon>
        <taxon>Magnoliopsida</taxon>
        <taxon>eudicotyledons</taxon>
        <taxon>Gunneridae</taxon>
        <taxon>Pentapetalae</taxon>
        <taxon>Saxifragales</taxon>
        <taxon>Crassulaceae</taxon>
        <taxon>Kalanchoe</taxon>
    </lineage>
</organism>
<dbReference type="GO" id="GO:0048046">
    <property type="term" value="C:apoplast"/>
    <property type="evidence" value="ECO:0007669"/>
    <property type="project" value="TreeGrafter"/>
</dbReference>
<evidence type="ECO:0000256" key="2">
    <source>
        <dbReference type="ARBA" id="ARBA00022525"/>
    </source>
</evidence>
<dbReference type="Gene3D" id="2.60.40.10">
    <property type="entry name" value="Immunoglobulins"/>
    <property type="match status" value="1"/>
</dbReference>
<dbReference type="GO" id="GO:0045493">
    <property type="term" value="P:xylan catabolic process"/>
    <property type="evidence" value="ECO:0007669"/>
    <property type="project" value="InterPro"/>
</dbReference>
<dbReference type="SUPFAM" id="SSF51445">
    <property type="entry name" value="(Trans)glycosidases"/>
    <property type="match status" value="1"/>
</dbReference>
<keyword evidence="6" id="KW-0326">Glycosidase</keyword>
<dbReference type="FunFam" id="3.40.50.1700:FF:000001">
    <property type="entry name" value="probable beta-D-xylosidase 2"/>
    <property type="match status" value="1"/>
</dbReference>
<evidence type="ECO:0000256" key="6">
    <source>
        <dbReference type="ARBA" id="ARBA00023295"/>
    </source>
</evidence>
<dbReference type="FunFam" id="3.20.20.300:FF:000004">
    <property type="entry name" value="probable beta-D-xylosidase 7"/>
    <property type="match status" value="1"/>
</dbReference>
<name>A0A7N0U2Z0_KALFE</name>
<evidence type="ECO:0000256" key="3">
    <source>
        <dbReference type="ARBA" id="ARBA00022729"/>
    </source>
</evidence>
<dbReference type="InterPro" id="IPR017853">
    <property type="entry name" value="GH"/>
</dbReference>
<evidence type="ECO:0000313" key="10">
    <source>
        <dbReference type="Proteomes" id="UP000594263"/>
    </source>
</evidence>
<evidence type="ECO:0000256" key="5">
    <source>
        <dbReference type="ARBA" id="ARBA00023180"/>
    </source>
</evidence>
<dbReference type="InterPro" id="IPR001764">
    <property type="entry name" value="Glyco_hydro_3_N"/>
</dbReference>
<dbReference type="OMA" id="WTYLQPP"/>
<evidence type="ECO:0000256" key="4">
    <source>
        <dbReference type="ARBA" id="ARBA00022801"/>
    </source>
</evidence>
<dbReference type="Proteomes" id="UP000594263">
    <property type="component" value="Unplaced"/>
</dbReference>
<keyword evidence="5" id="KW-0325">Glycoprotein</keyword>
<feature type="chain" id="PRO_5029848157" description="Fibronectin type III-like domain-containing protein" evidence="7">
    <location>
        <begin position="31"/>
        <end position="772"/>
    </location>
</feature>
<dbReference type="PANTHER" id="PTHR42721:SF8">
    <property type="entry name" value="BETA-D-XYLOSIDASE 1"/>
    <property type="match status" value="1"/>
</dbReference>
<dbReference type="PANTHER" id="PTHR42721">
    <property type="entry name" value="SUGAR HYDROLASE-RELATED"/>
    <property type="match status" value="1"/>
</dbReference>
<keyword evidence="3 7" id="KW-0732">Signal</keyword>
<accession>A0A7N0U2Z0</accession>
<dbReference type="Pfam" id="PF14310">
    <property type="entry name" value="Fn3-like"/>
    <property type="match status" value="1"/>
</dbReference>
<evidence type="ECO:0000259" key="8">
    <source>
        <dbReference type="SMART" id="SM01217"/>
    </source>
</evidence>
<dbReference type="InterPro" id="IPR036881">
    <property type="entry name" value="Glyco_hydro_3_C_sf"/>
</dbReference>
<keyword evidence="4" id="KW-0378">Hydrolase</keyword>
<dbReference type="InterPro" id="IPR044993">
    <property type="entry name" value="BXL"/>
</dbReference>
<keyword evidence="2" id="KW-0964">Secreted</keyword>
<dbReference type="GO" id="GO:0046556">
    <property type="term" value="F:alpha-L-arabinofuranosidase activity"/>
    <property type="evidence" value="ECO:0007669"/>
    <property type="project" value="TreeGrafter"/>
</dbReference>
<comment type="subcellular location">
    <subcellularLocation>
        <location evidence="1">Secreted</location>
    </subcellularLocation>
</comment>
<dbReference type="GO" id="GO:0009044">
    <property type="term" value="F:xylan 1,4-beta-xylosidase activity"/>
    <property type="evidence" value="ECO:0007669"/>
    <property type="project" value="InterPro"/>
</dbReference>
<dbReference type="InterPro" id="IPR036962">
    <property type="entry name" value="Glyco_hydro_3_N_sf"/>
</dbReference>
<evidence type="ECO:0000256" key="1">
    <source>
        <dbReference type="ARBA" id="ARBA00004613"/>
    </source>
</evidence>
<dbReference type="Pfam" id="PF00933">
    <property type="entry name" value="Glyco_hydro_3"/>
    <property type="match status" value="1"/>
</dbReference>
<keyword evidence="10" id="KW-1185">Reference proteome</keyword>
<dbReference type="SMART" id="SM01217">
    <property type="entry name" value="Fn3_like"/>
    <property type="match status" value="1"/>
</dbReference>
<reference evidence="9" key="1">
    <citation type="submission" date="2021-01" db="UniProtKB">
        <authorList>
            <consortium name="EnsemblPlants"/>
        </authorList>
    </citation>
    <scope>IDENTIFICATION</scope>
</reference>